<sequence length="239" mass="26463">MTPVAKAEWQELFGTESDADNPIPQTTSTISKTELEELFGEDSDAEDNLQTPSVSCAVTPTTFPDIPGLSIAYGALPLDLRQHLLQNISKEQWFDPSNARDQVMRFGTLPSWLHPLLDIGASLLPDHLKARTLQFDQLIANYYTPGQGLSYHVDLLNRFEDGIIVASIFGSCVMEFRPAAHIRDLSNPLIPTTPVLLSAGDVVCLHGPARWDWEHGIPSRTEDDWEGKIGINNSEKIEA</sequence>
<dbReference type="Proteomes" id="UP001212841">
    <property type="component" value="Unassembled WGS sequence"/>
</dbReference>
<comment type="caution">
    <text evidence="2">The sequence shown here is derived from an EMBL/GenBank/DDBJ whole genome shotgun (WGS) entry which is preliminary data.</text>
</comment>
<dbReference type="AlphaFoldDB" id="A0AAD5X7L3"/>
<evidence type="ECO:0000259" key="1">
    <source>
        <dbReference type="PROSITE" id="PS51471"/>
    </source>
</evidence>
<protein>
    <recommendedName>
        <fullName evidence="1">Fe2OG dioxygenase domain-containing protein</fullName>
    </recommendedName>
</protein>
<dbReference type="GO" id="GO:0006974">
    <property type="term" value="P:DNA damage response"/>
    <property type="evidence" value="ECO:0007669"/>
    <property type="project" value="InterPro"/>
</dbReference>
<dbReference type="Gene3D" id="2.60.120.590">
    <property type="entry name" value="Alpha-ketoglutarate-dependent dioxygenase AlkB-like"/>
    <property type="match status" value="1"/>
</dbReference>
<reference evidence="2" key="1">
    <citation type="submission" date="2020-05" db="EMBL/GenBank/DDBJ databases">
        <title>Phylogenomic resolution of chytrid fungi.</title>
        <authorList>
            <person name="Stajich J.E."/>
            <person name="Amses K."/>
            <person name="Simmons R."/>
            <person name="Seto K."/>
            <person name="Myers J."/>
            <person name="Bonds A."/>
            <person name="Quandt C.A."/>
            <person name="Barry K."/>
            <person name="Liu P."/>
            <person name="Grigoriev I."/>
            <person name="Longcore J.E."/>
            <person name="James T.Y."/>
        </authorList>
    </citation>
    <scope>NUCLEOTIDE SEQUENCE</scope>
    <source>
        <strain evidence="2">JEL0318</strain>
    </source>
</reference>
<keyword evidence="3" id="KW-1185">Reference proteome</keyword>
<dbReference type="EMBL" id="JADGJD010000113">
    <property type="protein sequence ID" value="KAJ3054837.1"/>
    <property type="molecule type" value="Genomic_DNA"/>
</dbReference>
<dbReference type="GO" id="GO:0006631">
    <property type="term" value="P:fatty acid metabolic process"/>
    <property type="evidence" value="ECO:0007669"/>
    <property type="project" value="TreeGrafter"/>
</dbReference>
<dbReference type="InterPro" id="IPR027450">
    <property type="entry name" value="AlkB-like"/>
</dbReference>
<dbReference type="PANTHER" id="PTHR21052">
    <property type="entry name" value="SPERMATOGENESIS ASSOCIATED 11-RELATED"/>
    <property type="match status" value="1"/>
</dbReference>
<dbReference type="PANTHER" id="PTHR21052:SF0">
    <property type="entry name" value="ALPHA-KETOGLUTARATE-DEPENDENT DIOXYGENASE ALKB HOMOLOG 7, MITOCHONDRIAL"/>
    <property type="match status" value="1"/>
</dbReference>
<proteinExistence type="predicted"/>
<evidence type="ECO:0000313" key="3">
    <source>
        <dbReference type="Proteomes" id="UP001212841"/>
    </source>
</evidence>
<name>A0AAD5X7L3_9FUNG</name>
<feature type="domain" description="Fe2OG dioxygenase" evidence="1">
    <location>
        <begin position="134"/>
        <end position="239"/>
    </location>
</feature>
<dbReference type="InterPro" id="IPR005123">
    <property type="entry name" value="Oxoglu/Fe-dep_dioxygenase_dom"/>
</dbReference>
<organism evidence="2 3">
    <name type="scientific">Rhizophlyctis rosea</name>
    <dbReference type="NCBI Taxonomy" id="64517"/>
    <lineage>
        <taxon>Eukaryota</taxon>
        <taxon>Fungi</taxon>
        <taxon>Fungi incertae sedis</taxon>
        <taxon>Chytridiomycota</taxon>
        <taxon>Chytridiomycota incertae sedis</taxon>
        <taxon>Chytridiomycetes</taxon>
        <taxon>Rhizophlyctidales</taxon>
        <taxon>Rhizophlyctidaceae</taxon>
        <taxon>Rhizophlyctis</taxon>
    </lineage>
</organism>
<evidence type="ECO:0000313" key="2">
    <source>
        <dbReference type="EMBL" id="KAJ3054837.1"/>
    </source>
</evidence>
<dbReference type="SUPFAM" id="SSF51197">
    <property type="entry name" value="Clavaminate synthase-like"/>
    <property type="match status" value="1"/>
</dbReference>
<dbReference type="Pfam" id="PF13532">
    <property type="entry name" value="2OG-FeII_Oxy_2"/>
    <property type="match status" value="1"/>
</dbReference>
<gene>
    <name evidence="2" type="ORF">HK097_000702</name>
</gene>
<dbReference type="InterPro" id="IPR037151">
    <property type="entry name" value="AlkB-like_sf"/>
</dbReference>
<dbReference type="PROSITE" id="PS51471">
    <property type="entry name" value="FE2OG_OXY"/>
    <property type="match status" value="1"/>
</dbReference>
<dbReference type="GO" id="GO:0005759">
    <property type="term" value="C:mitochondrial matrix"/>
    <property type="evidence" value="ECO:0007669"/>
    <property type="project" value="TreeGrafter"/>
</dbReference>
<dbReference type="InterPro" id="IPR032870">
    <property type="entry name" value="ALKBH7-like"/>
</dbReference>
<accession>A0AAD5X7L3</accession>